<comment type="subcellular location">
    <subcellularLocation>
        <location evidence="1">Cell membrane</location>
        <topology evidence="1">Multi-pass membrane protein</topology>
    </subcellularLocation>
</comment>
<evidence type="ECO:0000256" key="1">
    <source>
        <dbReference type="ARBA" id="ARBA00004651"/>
    </source>
</evidence>
<keyword evidence="5 10" id="KW-1133">Transmembrane helix</keyword>
<keyword evidence="8" id="KW-0411">Iron-sulfur</keyword>
<evidence type="ECO:0000256" key="8">
    <source>
        <dbReference type="ARBA" id="ARBA00023014"/>
    </source>
</evidence>
<evidence type="ECO:0000313" key="12">
    <source>
        <dbReference type="EMBL" id="ETR70073.1"/>
    </source>
</evidence>
<keyword evidence="6" id="KW-0560">Oxidoreductase</keyword>
<dbReference type="GO" id="GO:0005886">
    <property type="term" value="C:plasma membrane"/>
    <property type="evidence" value="ECO:0007669"/>
    <property type="project" value="UniProtKB-SubCell"/>
</dbReference>
<protein>
    <submittedName>
        <fullName evidence="12">4Fe-4S ferredoxin iron-sulfur binding domain protein</fullName>
    </submittedName>
</protein>
<dbReference type="GO" id="GO:0016491">
    <property type="term" value="F:oxidoreductase activity"/>
    <property type="evidence" value="ECO:0007669"/>
    <property type="project" value="UniProtKB-KW"/>
</dbReference>
<name>A0A1V1P5J1_9BACT</name>
<dbReference type="SUPFAM" id="SSF103501">
    <property type="entry name" value="Respiratory nitrate reductase 1 gamma chain"/>
    <property type="match status" value="2"/>
</dbReference>
<dbReference type="InterPro" id="IPR017896">
    <property type="entry name" value="4Fe4S_Fe-S-bd"/>
</dbReference>
<keyword evidence="2" id="KW-1003">Cell membrane</keyword>
<feature type="domain" description="4Fe-4S ferredoxin-type" evidence="11">
    <location>
        <begin position="429"/>
        <end position="462"/>
    </location>
</feature>
<dbReference type="InterPro" id="IPR017900">
    <property type="entry name" value="4Fe4S_Fe_S_CS"/>
</dbReference>
<keyword evidence="3 10" id="KW-0812">Transmembrane</keyword>
<dbReference type="InterPro" id="IPR023234">
    <property type="entry name" value="NarG-like_domain"/>
</dbReference>
<dbReference type="SUPFAM" id="SSF46548">
    <property type="entry name" value="alpha-helical ferredoxin"/>
    <property type="match status" value="2"/>
</dbReference>
<sequence length="531" mass="59420">MVQWIRFDLDSASAEQSKVKRFLALWGSLWNHMISAQAVIMLKTLFWDGLLQAKIFQSSPLRWLTHMFIFWGFILLLMFHALDDQISVWVLPNYASTINPYLFLRNICGVIVLVGVAIAFYRRRHQLIARHISNWMDYSVLGLIAGIIVTGFLVEALQIISERQFDYMISDYMITDDDAEITALRAYWAKYYAVSFSQPIDLSNSQLLETGYSIHLDSCASCHSQPQYAFVSYNIVQLFTPFASVLNAMNLESILLMIHYMLCFIGLAWLPFSKMFHLVSTPLNYCMNASSQESTHMAATANANIISLDACTHCGACSENCSVAPICQVIGNDCILPSEKVSAVLSMARGKHPIALENLFRGNAICTECNQCTLNCPSGIPLLDIWKTAKQELQSKGLCPAESLIHQHTAFEWAGLWQSQNIRPPAFQSVISDDPSTYEACVQCSICTQVCPVVAAASSSGNPIDLTPQQVMNLLRIGLKDKALGTQMVWTCATCYMCQENCPQHIPVADVFYELRNMAHAHINLKPTGEI</sequence>
<evidence type="ECO:0000256" key="10">
    <source>
        <dbReference type="SAM" id="Phobius"/>
    </source>
</evidence>
<dbReference type="Pfam" id="PF02665">
    <property type="entry name" value="Nitrate_red_gam"/>
    <property type="match status" value="1"/>
</dbReference>
<organism evidence="12 13">
    <name type="scientific">Candidatus Magnetoglobus multicellularis str. Araruama</name>
    <dbReference type="NCBI Taxonomy" id="890399"/>
    <lineage>
        <taxon>Bacteria</taxon>
        <taxon>Pseudomonadati</taxon>
        <taxon>Thermodesulfobacteriota</taxon>
        <taxon>Desulfobacteria</taxon>
        <taxon>Desulfobacterales</taxon>
        <taxon>Desulfobacteraceae</taxon>
        <taxon>Candidatus Magnetoglobus</taxon>
    </lineage>
</organism>
<dbReference type="AlphaFoldDB" id="A0A1V1P5J1"/>
<dbReference type="GO" id="GO:0051536">
    <property type="term" value="F:iron-sulfur cluster binding"/>
    <property type="evidence" value="ECO:0007669"/>
    <property type="project" value="UniProtKB-KW"/>
</dbReference>
<dbReference type="Gene3D" id="1.20.950.20">
    <property type="entry name" value="Transmembrane di-heme cytochromes, Chain C"/>
    <property type="match status" value="2"/>
</dbReference>
<keyword evidence="4" id="KW-0479">Metal-binding</keyword>
<proteinExistence type="predicted"/>
<dbReference type="Pfam" id="PF13183">
    <property type="entry name" value="Fer4_8"/>
    <property type="match status" value="2"/>
</dbReference>
<dbReference type="GO" id="GO:0046872">
    <property type="term" value="F:metal ion binding"/>
    <property type="evidence" value="ECO:0007669"/>
    <property type="project" value="UniProtKB-KW"/>
</dbReference>
<reference evidence="13" key="1">
    <citation type="submission" date="2012-11" db="EMBL/GenBank/DDBJ databases">
        <authorList>
            <person name="Lucero-Rivera Y.E."/>
            <person name="Tovar-Ramirez D."/>
        </authorList>
    </citation>
    <scope>NUCLEOTIDE SEQUENCE [LARGE SCALE GENOMIC DNA]</scope>
    <source>
        <strain evidence="13">Araruama</strain>
    </source>
</reference>
<evidence type="ECO:0000259" key="11">
    <source>
        <dbReference type="PROSITE" id="PS51379"/>
    </source>
</evidence>
<keyword evidence="9 10" id="KW-0472">Membrane</keyword>
<feature type="transmembrane region" description="Helical" evidence="10">
    <location>
        <begin position="63"/>
        <end position="82"/>
    </location>
</feature>
<accession>A0A1V1P5J1</accession>
<gene>
    <name evidence="12" type="ORF">OMM_09092</name>
</gene>
<evidence type="ECO:0000256" key="2">
    <source>
        <dbReference type="ARBA" id="ARBA00022475"/>
    </source>
</evidence>
<evidence type="ECO:0000313" key="13">
    <source>
        <dbReference type="Proteomes" id="UP000189670"/>
    </source>
</evidence>
<feature type="transmembrane region" description="Helical" evidence="10">
    <location>
        <begin position="141"/>
        <end position="160"/>
    </location>
</feature>
<dbReference type="Gene3D" id="1.10.1060.10">
    <property type="entry name" value="Alpha-helical ferredoxin"/>
    <property type="match status" value="2"/>
</dbReference>
<evidence type="ECO:0000256" key="5">
    <source>
        <dbReference type="ARBA" id="ARBA00022989"/>
    </source>
</evidence>
<dbReference type="Proteomes" id="UP000189670">
    <property type="component" value="Unassembled WGS sequence"/>
</dbReference>
<dbReference type="PROSITE" id="PS00198">
    <property type="entry name" value="4FE4S_FER_1"/>
    <property type="match status" value="3"/>
</dbReference>
<evidence type="ECO:0000256" key="7">
    <source>
        <dbReference type="ARBA" id="ARBA00023004"/>
    </source>
</evidence>
<keyword evidence="7" id="KW-0408">Iron</keyword>
<dbReference type="InterPro" id="IPR036197">
    <property type="entry name" value="NarG-like_sf"/>
</dbReference>
<feature type="transmembrane region" description="Helical" evidence="10">
    <location>
        <begin position="102"/>
        <end position="121"/>
    </location>
</feature>
<evidence type="ECO:0000256" key="3">
    <source>
        <dbReference type="ARBA" id="ARBA00022692"/>
    </source>
</evidence>
<dbReference type="EMBL" id="ATBP01000495">
    <property type="protein sequence ID" value="ETR70073.1"/>
    <property type="molecule type" value="Genomic_DNA"/>
</dbReference>
<evidence type="ECO:0000256" key="4">
    <source>
        <dbReference type="ARBA" id="ARBA00022723"/>
    </source>
</evidence>
<dbReference type="InterPro" id="IPR051460">
    <property type="entry name" value="HdrC_iron-sulfur_subunit"/>
</dbReference>
<comment type="caution">
    <text evidence="12">The sequence shown here is derived from an EMBL/GenBank/DDBJ whole genome shotgun (WGS) entry which is preliminary data.</text>
</comment>
<evidence type="ECO:0000256" key="9">
    <source>
        <dbReference type="ARBA" id="ARBA00023136"/>
    </source>
</evidence>
<feature type="domain" description="4Fe-4S ferredoxin-type" evidence="11">
    <location>
        <begin position="302"/>
        <end position="332"/>
    </location>
</feature>
<feature type="transmembrane region" description="Helical" evidence="10">
    <location>
        <begin position="254"/>
        <end position="272"/>
    </location>
</feature>
<dbReference type="InterPro" id="IPR009051">
    <property type="entry name" value="Helical_ferredxn"/>
</dbReference>
<evidence type="ECO:0000256" key="6">
    <source>
        <dbReference type="ARBA" id="ARBA00023002"/>
    </source>
</evidence>
<dbReference type="PROSITE" id="PS51379">
    <property type="entry name" value="4FE4S_FER_2"/>
    <property type="match status" value="2"/>
</dbReference>
<dbReference type="PANTHER" id="PTHR43255">
    <property type="entry name" value="IRON-SULFUR-BINDING OXIDOREDUCTASE FADF-RELATED-RELATED"/>
    <property type="match status" value="1"/>
</dbReference>
<dbReference type="PANTHER" id="PTHR43255:SF2">
    <property type="entry name" value="HETERODISULFIDE REDUCTASE RELATED PROTEIN"/>
    <property type="match status" value="1"/>
</dbReference>